<dbReference type="RefSeq" id="WP_187026529.1">
    <property type="nucleotide sequence ID" value="NZ_JACRUP010000009.1"/>
</dbReference>
<name>A0A9X0UNG0_VIBME</name>
<evidence type="ECO:0000256" key="1">
    <source>
        <dbReference type="SAM" id="MobiDB-lite"/>
    </source>
</evidence>
<dbReference type="PROSITE" id="PS51257">
    <property type="entry name" value="PROKAR_LIPOPROTEIN"/>
    <property type="match status" value="1"/>
</dbReference>
<accession>A0A9X0UNG0</accession>
<keyword evidence="3" id="KW-1185">Reference proteome</keyword>
<evidence type="ECO:0000313" key="3">
    <source>
        <dbReference type="Proteomes" id="UP000615796"/>
    </source>
</evidence>
<dbReference type="Proteomes" id="UP000615796">
    <property type="component" value="Unassembled WGS sequence"/>
</dbReference>
<evidence type="ECO:0000313" key="2">
    <source>
        <dbReference type="EMBL" id="MBC5851958.1"/>
    </source>
</evidence>
<evidence type="ECO:0008006" key="4">
    <source>
        <dbReference type="Google" id="ProtNLM"/>
    </source>
</evidence>
<sequence length="746" mass="80415">MNRTLLATAILTSIALVGCGGGSSSSKVTPESQSKVSGVVNKGLVRDGLVKVCVASAANVTEQQCPNGEVLGSTKTDERGQYTFSGLPQNRALLFVLTSHDDPDIITQMKCDFQACLDEGKTLGEWMNVDDDFKLISILAPDADSITAHMTSITDAIAKHTIRASRGSEEVNLEVINSSRSVMAQLFGLDAQKVMSLGAVDLTDAAAIQAAADAGDVESLKVAALSAAFADTKPNLDNLFTLADNLISSVDGDETNTWEEERKALLTGASSVINTVVTELSNDENVDLKLDDVVQKIDDAKDSPPKITPPAATDEITTAKALVKQVRTVYDATQEEGALREGFIRLGDSLDPIPDLLQDDVTATFETLTSALMSIAHKIDDQLVEEAGDWQVTQQGDTYTIDTETVELVVSGSASLVLDEQETEQGGSMNDSAAINLIISKLLIKQGSVELKAASGKAEVVSFVSQESWEHEASEGDHDFSETWMLKAEKLHFALNGISLQAKDKEENPLLLTGRIAFTANQPEIKGKHSSSHTSTEQQGQSENFDEETFSARSLDFNLGVRLDYQDQTLDTSLNIALDNPNGVVYFTSMREAWQWGEGYNYEVSKGSDLALPGSSLDDIKPETATQFLRGSLLVSLESKVNPDNPQLAKVSLQASRPAFDLLNLNGSIVYNEQSLTLKTQINTEKDEPLNVELSNGQAIAHLREDDKGQVVGTIKVGNKQVASIDAPRNSVSVVRYINGQFESLF</sequence>
<organism evidence="2 3">
    <name type="scientific">Vibrio metschnikovii</name>
    <dbReference type="NCBI Taxonomy" id="28172"/>
    <lineage>
        <taxon>Bacteria</taxon>
        <taxon>Pseudomonadati</taxon>
        <taxon>Pseudomonadota</taxon>
        <taxon>Gammaproteobacteria</taxon>
        <taxon>Vibrionales</taxon>
        <taxon>Vibrionaceae</taxon>
        <taxon>Vibrio</taxon>
    </lineage>
</organism>
<feature type="compositionally biased region" description="Polar residues" evidence="1">
    <location>
        <begin position="532"/>
        <end position="543"/>
    </location>
</feature>
<dbReference type="EMBL" id="JACRUP010000009">
    <property type="protein sequence ID" value="MBC5851958.1"/>
    <property type="molecule type" value="Genomic_DNA"/>
</dbReference>
<reference evidence="2" key="1">
    <citation type="submission" date="2020-08" db="EMBL/GenBank/DDBJ databases">
        <title>Genome Sequencing and Pan-Genome Analysis of Migratory bird Vibrio Strains, Inner Mongolia.</title>
        <authorList>
            <person name="Zheng L."/>
        </authorList>
    </citation>
    <scope>NUCLEOTIDE SEQUENCE</scope>
    <source>
        <strain evidence="2">M13F</strain>
    </source>
</reference>
<protein>
    <recommendedName>
        <fullName evidence="4">Lipoprotein</fullName>
    </recommendedName>
</protein>
<feature type="region of interest" description="Disordered" evidence="1">
    <location>
        <begin position="523"/>
        <end position="545"/>
    </location>
</feature>
<dbReference type="AlphaFoldDB" id="A0A9X0UNG0"/>
<proteinExistence type="predicted"/>
<gene>
    <name evidence="2" type="ORF">H8Q88_13705</name>
</gene>
<comment type="caution">
    <text evidence="2">The sequence shown here is derived from an EMBL/GenBank/DDBJ whole genome shotgun (WGS) entry which is preliminary data.</text>
</comment>